<evidence type="ECO:0000259" key="2">
    <source>
        <dbReference type="Pfam" id="PF00685"/>
    </source>
</evidence>
<dbReference type="Proteomes" id="UP001186944">
    <property type="component" value="Unassembled WGS sequence"/>
</dbReference>
<dbReference type="InterPro" id="IPR052654">
    <property type="entry name" value="CS_Sulfotransferase"/>
</dbReference>
<reference evidence="3" key="1">
    <citation type="submission" date="2019-08" db="EMBL/GenBank/DDBJ databases">
        <title>The improved chromosome-level genome for the pearl oyster Pinctada fucata martensii using PacBio sequencing and Hi-C.</title>
        <authorList>
            <person name="Zheng Z."/>
        </authorList>
    </citation>
    <scope>NUCLEOTIDE SEQUENCE</scope>
    <source>
        <strain evidence="3">ZZ-2019</strain>
        <tissue evidence="3">Adductor muscle</tissue>
    </source>
</reference>
<accession>A0AA89BMC5</accession>
<dbReference type="PANTHER" id="PTHR15723:SF0">
    <property type="entry name" value="CARBOHYDRATE SULFOTRANSFERASE 15"/>
    <property type="match status" value="1"/>
</dbReference>
<gene>
    <name evidence="3" type="ORF">FSP39_014149</name>
</gene>
<dbReference type="GO" id="GO:0019319">
    <property type="term" value="P:hexose biosynthetic process"/>
    <property type="evidence" value="ECO:0007669"/>
    <property type="project" value="TreeGrafter"/>
</dbReference>
<name>A0AA89BMC5_PINIB</name>
<dbReference type="GO" id="GO:0050659">
    <property type="term" value="F:N-acetylgalactosamine 4-sulfate 6-O-sulfotransferase activity"/>
    <property type="evidence" value="ECO:0007669"/>
    <property type="project" value="TreeGrafter"/>
</dbReference>
<evidence type="ECO:0000313" key="3">
    <source>
        <dbReference type="EMBL" id="KAK3088062.1"/>
    </source>
</evidence>
<dbReference type="AlphaFoldDB" id="A0AA89BMC5"/>
<dbReference type="Gene3D" id="3.40.50.300">
    <property type="entry name" value="P-loop containing nucleotide triphosphate hydrolases"/>
    <property type="match status" value="1"/>
</dbReference>
<feature type="domain" description="Sulfotransferase" evidence="2">
    <location>
        <begin position="155"/>
        <end position="282"/>
    </location>
</feature>
<proteinExistence type="predicted"/>
<organism evidence="3 4">
    <name type="scientific">Pinctada imbricata</name>
    <name type="common">Atlantic pearl-oyster</name>
    <name type="synonym">Pinctada martensii</name>
    <dbReference type="NCBI Taxonomy" id="66713"/>
    <lineage>
        <taxon>Eukaryota</taxon>
        <taxon>Metazoa</taxon>
        <taxon>Spiralia</taxon>
        <taxon>Lophotrochozoa</taxon>
        <taxon>Mollusca</taxon>
        <taxon>Bivalvia</taxon>
        <taxon>Autobranchia</taxon>
        <taxon>Pteriomorphia</taxon>
        <taxon>Pterioida</taxon>
        <taxon>Pterioidea</taxon>
        <taxon>Pteriidae</taxon>
        <taxon>Pinctada</taxon>
    </lineage>
</organism>
<feature type="region of interest" description="Disordered" evidence="1">
    <location>
        <begin position="365"/>
        <end position="409"/>
    </location>
</feature>
<dbReference type="InterPro" id="IPR000863">
    <property type="entry name" value="Sulfotransferase_dom"/>
</dbReference>
<dbReference type="SUPFAM" id="SSF52540">
    <property type="entry name" value="P-loop containing nucleoside triphosphate hydrolases"/>
    <property type="match status" value="1"/>
</dbReference>
<keyword evidence="4" id="KW-1185">Reference proteome</keyword>
<dbReference type="InterPro" id="IPR027417">
    <property type="entry name" value="P-loop_NTPase"/>
</dbReference>
<evidence type="ECO:0000313" key="4">
    <source>
        <dbReference type="Proteomes" id="UP001186944"/>
    </source>
</evidence>
<evidence type="ECO:0000256" key="1">
    <source>
        <dbReference type="SAM" id="MobiDB-lite"/>
    </source>
</evidence>
<protein>
    <recommendedName>
        <fullName evidence="2">Sulfotransferase domain-containing protein</fullName>
    </recommendedName>
</protein>
<dbReference type="PANTHER" id="PTHR15723">
    <property type="entry name" value="CARBOHYDRATE SULFOTRANSFERASE 15"/>
    <property type="match status" value="1"/>
</dbReference>
<dbReference type="Pfam" id="PF00685">
    <property type="entry name" value="Sulfotransfer_1"/>
    <property type="match status" value="1"/>
</dbReference>
<feature type="compositionally biased region" description="Polar residues" evidence="1">
    <location>
        <begin position="365"/>
        <end position="386"/>
    </location>
</feature>
<dbReference type="EMBL" id="VSWD01000011">
    <property type="protein sequence ID" value="KAK3088062.1"/>
    <property type="molecule type" value="Genomic_DNA"/>
</dbReference>
<sequence>MNTLFILRERARERERVVVLEGLSYDHRYKLYDGYLFWSRIEDPPTFLPNFKNPCFYDKSGNKQILRCLPYFHIFGVCKTGTTDLYQRLLKHPQIIPNRGILKKETWYWTWRRYGKGSGDPMDFWDHTQWKFIPQNNISWLEPKYTAPNLIRHVLPKIRLIVMLRDPIERLYSHYYHAGYGSNRQSFHRDVMSALQVLHRCRQNFTLRSCLYNQTIMNQLNVPIYASIYHVHMKTWMDVFPSNQIHIIRTEDFSKDLSGHMTELFKFLNISDVSQKLLQNISTTRHAYETQKKKSAGPMLQETWDILKTFFDIENKELVKLLNNTKFNWEDIYLNQRKSVTNKDHMTSHSGHIKEGTTAVTVENASSNHLSTSLPNKTMLSPNNEIHSPESKEPSQHTSGHVHAPAPLR</sequence>
<comment type="caution">
    <text evidence="3">The sequence shown here is derived from an EMBL/GenBank/DDBJ whole genome shotgun (WGS) entry which is preliminary data.</text>
</comment>